<dbReference type="GO" id="GO:0004029">
    <property type="term" value="F:aldehyde dehydrogenase (NAD+) activity"/>
    <property type="evidence" value="ECO:0007669"/>
    <property type="project" value="TreeGrafter"/>
</dbReference>
<comment type="caution">
    <text evidence="3">The sequence shown here is derived from an EMBL/GenBank/DDBJ whole genome shotgun (WGS) entry which is preliminary data.</text>
</comment>
<dbReference type="InterPro" id="IPR036291">
    <property type="entry name" value="NAD(P)-bd_dom_sf"/>
</dbReference>
<dbReference type="GO" id="GO:0005737">
    <property type="term" value="C:cytoplasm"/>
    <property type="evidence" value="ECO:0007669"/>
    <property type="project" value="TreeGrafter"/>
</dbReference>
<feature type="domain" description="NAD-dependent epimerase/dehydratase" evidence="2">
    <location>
        <begin position="3"/>
        <end position="74"/>
    </location>
</feature>
<evidence type="ECO:0000259" key="2">
    <source>
        <dbReference type="Pfam" id="PF01370"/>
    </source>
</evidence>
<reference evidence="3 4" key="1">
    <citation type="journal article" date="2018" name="IMA Fungus">
        <title>IMA Genome-F 9: Draft genome sequence of Annulohypoxylon stygium, Aspergillus mulundensis, Berkeleyomyces basicola (syn. Thielaviopsis basicola), Ceratocystis smalleyi, two Cercospora beticola strains, Coleophoma cylindrospora, Fusarium fracticaudum, Phialophora cf. hyalina, and Morchella septimelata.</title>
        <authorList>
            <person name="Wingfield B.D."/>
            <person name="Bills G.F."/>
            <person name="Dong Y."/>
            <person name="Huang W."/>
            <person name="Nel W.J."/>
            <person name="Swalarsk-Parry B.S."/>
            <person name="Vaghefi N."/>
            <person name="Wilken P.M."/>
            <person name="An Z."/>
            <person name="de Beer Z.W."/>
            <person name="De Vos L."/>
            <person name="Chen L."/>
            <person name="Duong T.A."/>
            <person name="Gao Y."/>
            <person name="Hammerbacher A."/>
            <person name="Kikkert J.R."/>
            <person name="Li Y."/>
            <person name="Li H."/>
            <person name="Li K."/>
            <person name="Li Q."/>
            <person name="Liu X."/>
            <person name="Ma X."/>
            <person name="Naidoo K."/>
            <person name="Pethybridge S.J."/>
            <person name="Sun J."/>
            <person name="Steenkamp E.T."/>
            <person name="van der Nest M.A."/>
            <person name="van Wyk S."/>
            <person name="Wingfield M.J."/>
            <person name="Xiong C."/>
            <person name="Yue Q."/>
            <person name="Zhang X."/>
        </authorList>
    </citation>
    <scope>NUCLEOTIDE SEQUENCE [LARGE SCALE GENOMIC DNA]</scope>
    <source>
        <strain evidence="3 4">BP6252</strain>
    </source>
</reference>
<dbReference type="PANTHER" id="PTHR48079:SF9">
    <property type="entry name" value="PUTATIVE-RELATED"/>
    <property type="match status" value="1"/>
</dbReference>
<dbReference type="InterPro" id="IPR051783">
    <property type="entry name" value="NAD(P)-dependent_oxidoreduct"/>
</dbReference>
<organism evidence="3 4">
    <name type="scientific">Coleophoma cylindrospora</name>
    <dbReference type="NCBI Taxonomy" id="1849047"/>
    <lineage>
        <taxon>Eukaryota</taxon>
        <taxon>Fungi</taxon>
        <taxon>Dikarya</taxon>
        <taxon>Ascomycota</taxon>
        <taxon>Pezizomycotina</taxon>
        <taxon>Leotiomycetes</taxon>
        <taxon>Helotiales</taxon>
        <taxon>Dermateaceae</taxon>
        <taxon>Coleophoma</taxon>
    </lineage>
</organism>
<dbReference type="CDD" id="cd05262">
    <property type="entry name" value="SDR_a7"/>
    <property type="match status" value="1"/>
</dbReference>
<dbReference type="Proteomes" id="UP000256645">
    <property type="component" value="Unassembled WGS sequence"/>
</dbReference>
<dbReference type="Pfam" id="PF01370">
    <property type="entry name" value="Epimerase"/>
    <property type="match status" value="1"/>
</dbReference>
<name>A0A3D8QWS6_9HELO</name>
<evidence type="ECO:0000313" key="3">
    <source>
        <dbReference type="EMBL" id="RDW66150.1"/>
    </source>
</evidence>
<proteinExistence type="predicted"/>
<protein>
    <recommendedName>
        <fullName evidence="2">NAD-dependent epimerase/dehydratase domain-containing protein</fullName>
    </recommendedName>
</protein>
<evidence type="ECO:0000313" key="4">
    <source>
        <dbReference type="Proteomes" id="UP000256645"/>
    </source>
</evidence>
<feature type="region of interest" description="Disordered" evidence="1">
    <location>
        <begin position="112"/>
        <end position="134"/>
    </location>
</feature>
<gene>
    <name evidence="3" type="ORF">BP6252_09785</name>
</gene>
<feature type="region of interest" description="Disordered" evidence="1">
    <location>
        <begin position="292"/>
        <end position="356"/>
    </location>
</feature>
<dbReference type="OrthoDB" id="10262413at2759"/>
<sequence length="441" mass="47442">MRVFVTGATGFVGTAVTQELLKAGHTVLGLVRSEASAEKLKAAGGEPLRGSIENLDLLKRAASECDGTIHLAFNHDFSQFEKNCTDDLKAIETIGEVLEGTGKPFITTSGTLGLKSRPLGTEDEMRDPKSSPRTPAEIKTIELASKGVRSAVLRLAPSTHGDGDRGFVHMLITKAKENGASWYVGEGTQRWSAVHRSDAARLYVLVLEKGIAGHAYHAVADQGITTKEIAEVIGRHLNVPTESKSVAEASSHLGFIAWALSVDSPTSSEKTQKEVGWTPTHWTDLIARLKDNQEQAHPAQPRRPRLVPASRRHHEAPSPAPQSPSKLNPTSRKEPTSRHDPIAITSHATPTSNSSQNNVLVVPLLPHRRRLSSQPQPEPGPRAPLAIGIHRAQHPVMRRLPRYLAALARPPAGHNARAPRESLGCLDGGGEGVGRVAARAE</sequence>
<keyword evidence="4" id="KW-1185">Reference proteome</keyword>
<dbReference type="Gene3D" id="3.40.50.720">
    <property type="entry name" value="NAD(P)-binding Rossmann-like Domain"/>
    <property type="match status" value="1"/>
</dbReference>
<feature type="compositionally biased region" description="Basic residues" evidence="1">
    <location>
        <begin position="300"/>
        <end position="314"/>
    </location>
</feature>
<dbReference type="SUPFAM" id="SSF51735">
    <property type="entry name" value="NAD(P)-binding Rossmann-fold domains"/>
    <property type="match status" value="1"/>
</dbReference>
<feature type="compositionally biased region" description="Basic and acidic residues" evidence="1">
    <location>
        <begin position="331"/>
        <end position="341"/>
    </location>
</feature>
<evidence type="ECO:0000256" key="1">
    <source>
        <dbReference type="SAM" id="MobiDB-lite"/>
    </source>
</evidence>
<dbReference type="InterPro" id="IPR001509">
    <property type="entry name" value="Epimerase_deHydtase"/>
</dbReference>
<dbReference type="EMBL" id="PDLM01000011">
    <property type="protein sequence ID" value="RDW66150.1"/>
    <property type="molecule type" value="Genomic_DNA"/>
</dbReference>
<dbReference type="AlphaFoldDB" id="A0A3D8QWS6"/>
<dbReference type="STRING" id="1849047.A0A3D8QWS6"/>
<accession>A0A3D8QWS6</accession>
<dbReference type="PANTHER" id="PTHR48079">
    <property type="entry name" value="PROTEIN YEEZ"/>
    <property type="match status" value="1"/>
</dbReference>